<keyword evidence="4" id="KW-0812">Transmembrane</keyword>
<keyword evidence="1" id="KW-1245">Viral tail assembly</keyword>
<dbReference type="PANTHER" id="PTHR37813">
    <property type="entry name" value="FELS-2 PROPHAGE PROTEIN"/>
    <property type="match status" value="1"/>
</dbReference>
<evidence type="ECO:0000259" key="5">
    <source>
        <dbReference type="Pfam" id="PF10145"/>
    </source>
</evidence>
<evidence type="ECO:0000256" key="4">
    <source>
        <dbReference type="SAM" id="Phobius"/>
    </source>
</evidence>
<accession>A0A8S5QSW5</accession>
<dbReference type="EMBL" id="BK015717">
    <property type="protein sequence ID" value="DAE21748.1"/>
    <property type="molecule type" value="Genomic_DNA"/>
</dbReference>
<proteinExistence type="predicted"/>
<dbReference type="Pfam" id="PF10145">
    <property type="entry name" value="PhageMin_Tail"/>
    <property type="match status" value="1"/>
</dbReference>
<protein>
    <submittedName>
        <fullName evidence="6">Tail tape measure protein</fullName>
    </submittedName>
</protein>
<evidence type="ECO:0000256" key="1">
    <source>
        <dbReference type="ARBA" id="ARBA00022465"/>
    </source>
</evidence>
<dbReference type="PANTHER" id="PTHR37813:SF1">
    <property type="entry name" value="FELS-2 PROPHAGE PROTEIN"/>
    <property type="match status" value="1"/>
</dbReference>
<feature type="transmembrane region" description="Helical" evidence="4">
    <location>
        <begin position="585"/>
        <end position="607"/>
    </location>
</feature>
<evidence type="ECO:0000313" key="6">
    <source>
        <dbReference type="EMBL" id="DAE21748.1"/>
    </source>
</evidence>
<keyword evidence="2" id="KW-1188">Viral release from host cell</keyword>
<keyword evidence="4" id="KW-1133">Transmembrane helix</keyword>
<keyword evidence="4" id="KW-0472">Membrane</keyword>
<feature type="compositionally biased region" description="Polar residues" evidence="3">
    <location>
        <begin position="174"/>
        <end position="183"/>
    </location>
</feature>
<feature type="region of interest" description="Disordered" evidence="3">
    <location>
        <begin position="170"/>
        <end position="192"/>
    </location>
</feature>
<reference evidence="6" key="1">
    <citation type="journal article" date="2021" name="Proc. Natl. Acad. Sci. U.S.A.">
        <title>A Catalog of Tens of Thousands of Viruses from Human Metagenomes Reveals Hidden Associations with Chronic Diseases.</title>
        <authorList>
            <person name="Tisza M.J."/>
            <person name="Buck C.B."/>
        </authorList>
    </citation>
    <scope>NUCLEOTIDE SEQUENCE</scope>
    <source>
        <strain evidence="6">Ct2773</strain>
    </source>
</reference>
<organism evidence="6">
    <name type="scientific">Siphoviridae sp. ct2773</name>
    <dbReference type="NCBI Taxonomy" id="2826275"/>
    <lineage>
        <taxon>Viruses</taxon>
        <taxon>Duplodnaviria</taxon>
        <taxon>Heunggongvirae</taxon>
        <taxon>Uroviricota</taxon>
        <taxon>Caudoviricetes</taxon>
    </lineage>
</organism>
<dbReference type="GO" id="GO:0098003">
    <property type="term" value="P:viral tail assembly"/>
    <property type="evidence" value="ECO:0007669"/>
    <property type="project" value="UniProtKB-KW"/>
</dbReference>
<feature type="domain" description="Phage tail tape measure protein" evidence="5">
    <location>
        <begin position="263"/>
        <end position="456"/>
    </location>
</feature>
<name>A0A8S5QSW5_9CAUD</name>
<dbReference type="InterPro" id="IPR010090">
    <property type="entry name" value="Phage_tape_meas"/>
</dbReference>
<evidence type="ECO:0000256" key="3">
    <source>
        <dbReference type="SAM" id="MobiDB-lite"/>
    </source>
</evidence>
<evidence type="ECO:0000256" key="2">
    <source>
        <dbReference type="ARBA" id="ARBA00022612"/>
    </source>
</evidence>
<sequence>MASFGGAVKLTGESEYRAALRNISQNLKEVSSELKLVSSQYDKNDTSIEALTAKQTALTHRLEEQKLKLSVLREQYEKMGSEYQQNKEKHEQLIASYNKEKSELERIGRELGTSSTEYKQQAEVVAKLEEQVEKSTLANDQNERSMSRMRTQMNNAQTDINKTSNEIKDLESQMGKSSDSSENLGEAVEDAGDKARSAEGGFTVLKGALADLISDGIEKVADGLKDFADDSSTAFSRLQAQLGLSTDEMGKWKEAVEGVYKDNFGESLQDVGDRFAYIAQVTGETDPTNIAELAENAMTLEDTFGSDFNETIRGVSNLMQHFGIDSQTAFDLFAQGSQNGLDYTDELGDNIAEYGGNFAQAGYSAEEYFQLLENGAQGGAYNLDKVNDSINEAKNRLGDGTIASNLSIFSSGTQDVFNQWTQGNASMKDVINSIVQDISSCTDEQDALNMAATAFGTMGEDANLSVVESLTTLGDSYDDVNGKMDEMKQQRYDNVVSQLQELGRTLQTDVLAPILDEILPTAKDAVNFFIDNKDAIITGLAGIAAGITTIAVVQKIQGMVEAFKAWKLATDGMTISQRLLNAAQLSSPVGLVLGIIAGLIAALVVLWNTNDGFREAVVNAWQGIQDFVGNAIQAIGGFFSNLGTTISQLPQMFADWLNNVIATVTGWVSNMAAQAASAGSQFVGNVVSFVQNLPYNIGYLLGTVIGSVISWVGQMASNAASAGSQFVSNAINFIQNLPSRVASFLSNVISNVVGWASNMASNASRAGSQFLSNAINFVSQLPGRIASFLGNVISNLGSWAGQMASRGAEGARNMFNAVVNGLASLPSSVLSIGSDIVHGIWNGISGAAGWLADQVRSFASGILDGMKDALGIHSPSRLFRDQVGKYIAQGIGEGFTDEMGSVVGQMQDAMPDPSAFVSDQQIAYSGYSAAGTVANSSVVDAVIEALGRVHIVLDDEVAGKFVERTVTNAIYA</sequence>